<dbReference type="Pfam" id="PF01259">
    <property type="entry name" value="SAICAR_synt"/>
    <property type="match status" value="1"/>
</dbReference>
<evidence type="ECO:0000256" key="7">
    <source>
        <dbReference type="ARBA" id="ARBA00022755"/>
    </source>
</evidence>
<dbReference type="RefSeq" id="XP_014664650.1">
    <property type="nucleotide sequence ID" value="XM_014809164.1"/>
</dbReference>
<protein>
    <submittedName>
        <fullName evidence="14 15">Multifunctional protein ADE2-like</fullName>
    </submittedName>
</protein>
<dbReference type="InterPro" id="IPR028923">
    <property type="entry name" value="SAICAR_synt/ADE2_N"/>
</dbReference>
<keyword evidence="8" id="KW-0210">Decarboxylase</keyword>
<dbReference type="InterPro" id="IPR033626">
    <property type="entry name" value="PurE_classII"/>
</dbReference>
<evidence type="ECO:0000256" key="8">
    <source>
        <dbReference type="ARBA" id="ARBA00022793"/>
    </source>
</evidence>
<dbReference type="SMART" id="SM01001">
    <property type="entry name" value="AIRC"/>
    <property type="match status" value="1"/>
</dbReference>
<evidence type="ECO:0000259" key="12">
    <source>
        <dbReference type="SMART" id="SM01001"/>
    </source>
</evidence>
<dbReference type="PROSITE" id="PS01057">
    <property type="entry name" value="SAICAR_SYNTHETASE_1"/>
    <property type="match status" value="1"/>
</dbReference>
<name>A0ABM1DXH7_PRICU</name>
<dbReference type="RefSeq" id="XP_014664648.1">
    <property type="nucleotide sequence ID" value="XM_014809162.1"/>
</dbReference>
<proteinExistence type="inferred from homology"/>
<dbReference type="InterPro" id="IPR000031">
    <property type="entry name" value="PurE_dom"/>
</dbReference>
<keyword evidence="7" id="KW-0658">Purine biosynthesis</keyword>
<dbReference type="SUPFAM" id="SSF52255">
    <property type="entry name" value="N5-CAIR mutase (phosphoribosylaminoimidazole carboxylase, PurE)"/>
    <property type="match status" value="1"/>
</dbReference>
<evidence type="ECO:0000256" key="11">
    <source>
        <dbReference type="ARBA" id="ARBA00023268"/>
    </source>
</evidence>
<dbReference type="InterPro" id="IPR050089">
    <property type="entry name" value="SAICAR_synthetase"/>
</dbReference>
<dbReference type="Gene3D" id="3.30.470.20">
    <property type="entry name" value="ATP-grasp fold, B domain"/>
    <property type="match status" value="1"/>
</dbReference>
<dbReference type="InterPro" id="IPR018236">
    <property type="entry name" value="SAICAR_synthetase_CS"/>
</dbReference>
<accession>A0ABM1DXH7</accession>
<sequence>MSETGAVLAEGKTKVVLELLGKHEHVLLQSKDRITAHNAARSDDMAGKAQISNQTTGMIFEYLARAGVRTHYVQSHNDTSFVARRCHMVPIEWVTRRIATGSFLKRNPGVPEGYVFRPVKLEIFFKDDAAGDPQWSFEQLLARGLTCGKRAIGQREIDVMAKMTICIFEMLERAWRSLDCTLVDMKVEYGVDADTGEILLADVIDSDSWRLWPQGDRRLMKDKQVYRDLDTVTPTTLETVKTNFAWIAEKVRKFSERSSGQVVVFMGSASDLTTSSRVQSVCDSCGVTCHLRVTSAHKGTDETLRILAEYEAQHVAMVIVAVAGRSNGLGPVLAGNTVIPVINCPPVTAEWGAQDIWSSLRLPSGLGCSTVLSPEGAALQALQILALSDHVIWSSLKARQLNTWVRLKDADAKLSEGLA</sequence>
<evidence type="ECO:0000256" key="6">
    <source>
        <dbReference type="ARBA" id="ARBA00022741"/>
    </source>
</evidence>
<keyword evidence="11" id="KW-0511">Multifunctional enzyme</keyword>
<dbReference type="GeneID" id="106806974"/>
<evidence type="ECO:0000256" key="2">
    <source>
        <dbReference type="ARBA" id="ARBA00004747"/>
    </source>
</evidence>
<comment type="similarity">
    <text evidence="3">In the C-terminal section; belongs to the AIR carboxylase family. Class II subfamily.</text>
</comment>
<keyword evidence="9" id="KW-0067">ATP-binding</keyword>
<dbReference type="RefSeq" id="XP_014664649.1">
    <property type="nucleotide sequence ID" value="XM_014809163.1"/>
</dbReference>
<gene>
    <name evidence="14 15 16" type="primary">LOC106806974</name>
</gene>
<evidence type="ECO:0000256" key="3">
    <source>
        <dbReference type="ARBA" id="ARBA00010478"/>
    </source>
</evidence>
<dbReference type="HAMAP" id="MF_00137">
    <property type="entry name" value="SAICAR_synth"/>
    <property type="match status" value="1"/>
</dbReference>
<evidence type="ECO:0000256" key="1">
    <source>
        <dbReference type="ARBA" id="ARBA00004672"/>
    </source>
</evidence>
<evidence type="ECO:0000256" key="9">
    <source>
        <dbReference type="ARBA" id="ARBA00022840"/>
    </source>
</evidence>
<evidence type="ECO:0000313" key="16">
    <source>
        <dbReference type="RefSeq" id="XP_014664650.1"/>
    </source>
</evidence>
<keyword evidence="13" id="KW-1185">Reference proteome</keyword>
<keyword evidence="10" id="KW-0456">Lyase</keyword>
<evidence type="ECO:0000256" key="5">
    <source>
        <dbReference type="ARBA" id="ARBA00022598"/>
    </source>
</evidence>
<dbReference type="SUPFAM" id="SSF56104">
    <property type="entry name" value="SAICAR synthase-like"/>
    <property type="match status" value="1"/>
</dbReference>
<evidence type="ECO:0000313" key="15">
    <source>
        <dbReference type="RefSeq" id="XP_014664649.1"/>
    </source>
</evidence>
<reference evidence="14 15" key="1">
    <citation type="submission" date="2025-05" db="UniProtKB">
        <authorList>
            <consortium name="RefSeq"/>
        </authorList>
    </citation>
    <scope>IDENTIFICATION</scope>
</reference>
<dbReference type="HAMAP" id="MF_02045">
    <property type="entry name" value="PurE_classII"/>
    <property type="match status" value="1"/>
</dbReference>
<dbReference type="Gene3D" id="3.40.50.1970">
    <property type="match status" value="1"/>
</dbReference>
<organism evidence="13 14">
    <name type="scientific">Priapulus caudatus</name>
    <name type="common">Priapulid worm</name>
    <dbReference type="NCBI Taxonomy" id="37621"/>
    <lineage>
        <taxon>Eukaryota</taxon>
        <taxon>Metazoa</taxon>
        <taxon>Ecdysozoa</taxon>
        <taxon>Scalidophora</taxon>
        <taxon>Priapulida</taxon>
        <taxon>Priapulimorpha</taxon>
        <taxon>Priapulimorphida</taxon>
        <taxon>Priapulidae</taxon>
        <taxon>Priapulus</taxon>
    </lineage>
</organism>
<keyword evidence="5" id="KW-0436">Ligase</keyword>
<evidence type="ECO:0000256" key="10">
    <source>
        <dbReference type="ARBA" id="ARBA00023239"/>
    </source>
</evidence>
<comment type="similarity">
    <text evidence="4">In the N-terminal section; belongs to the SAICAR synthetase family.</text>
</comment>
<feature type="domain" description="PurE" evidence="12">
    <location>
        <begin position="260"/>
        <end position="407"/>
    </location>
</feature>
<evidence type="ECO:0000313" key="14">
    <source>
        <dbReference type="RefSeq" id="XP_014664648.1"/>
    </source>
</evidence>
<dbReference type="Pfam" id="PF00731">
    <property type="entry name" value="AIRC"/>
    <property type="match status" value="1"/>
</dbReference>
<dbReference type="Proteomes" id="UP000695022">
    <property type="component" value="Unplaced"/>
</dbReference>
<comment type="pathway">
    <text evidence="2">Purine metabolism; IMP biosynthesis via de novo pathway; 5-amino-1-(5-phospho-D-ribosyl)imidazole-4-carboxylate from 5-amino-1-(5-phospho-D-ribosyl)imidazole (carboxylase route): step 1/1.</text>
</comment>
<dbReference type="CDD" id="cd01416">
    <property type="entry name" value="SAICAR_synt_Ade5"/>
    <property type="match status" value="1"/>
</dbReference>
<comment type="pathway">
    <text evidence="1">Purine metabolism; IMP biosynthesis via de novo pathway; 5-amino-1-(5-phospho-D-ribosyl)imidazole-4-carboxamide from 5-amino-1-(5-phospho-D-ribosyl)imidazole-4-carboxylate: step 1/2.</text>
</comment>
<dbReference type="PANTHER" id="PTHR43599">
    <property type="entry name" value="MULTIFUNCTIONAL PROTEIN ADE2"/>
    <property type="match status" value="1"/>
</dbReference>
<dbReference type="Gene3D" id="3.30.200.20">
    <property type="entry name" value="Phosphorylase Kinase, domain 1"/>
    <property type="match status" value="1"/>
</dbReference>
<keyword evidence="6" id="KW-0547">Nucleotide-binding</keyword>
<evidence type="ECO:0000313" key="13">
    <source>
        <dbReference type="Proteomes" id="UP000695022"/>
    </source>
</evidence>
<dbReference type="PANTHER" id="PTHR43599:SF3">
    <property type="entry name" value="SI:DKEY-6E2.2"/>
    <property type="match status" value="1"/>
</dbReference>
<evidence type="ECO:0000256" key="4">
    <source>
        <dbReference type="ARBA" id="ARBA00011020"/>
    </source>
</evidence>